<dbReference type="EMBL" id="JAVHJO010000005">
    <property type="protein sequence ID" value="KAK6540059.1"/>
    <property type="molecule type" value="Genomic_DNA"/>
</dbReference>
<dbReference type="AlphaFoldDB" id="A0AAV9XG02"/>
<dbReference type="Proteomes" id="UP001365542">
    <property type="component" value="Unassembled WGS sequence"/>
</dbReference>
<reference evidence="1 2" key="1">
    <citation type="submission" date="2019-10" db="EMBL/GenBank/DDBJ databases">
        <authorList>
            <person name="Palmer J.M."/>
        </authorList>
    </citation>
    <scope>NUCLEOTIDE SEQUENCE [LARGE SCALE GENOMIC DNA]</scope>
    <source>
        <strain evidence="1 2">TWF694</strain>
    </source>
</reference>
<evidence type="ECO:0000313" key="2">
    <source>
        <dbReference type="Proteomes" id="UP001365542"/>
    </source>
</evidence>
<name>A0AAV9XG02_9PEZI</name>
<sequence>MEVYSKLKLDPQNRERLNEIATFCRNNPKGAIEKLNFLVFEQKFDLAIVYGDNLVPLHCVDKTTEANQNQYPKLDGRQAYHVYEKVATSVTRCKGVSDQNRNSISLRYLHLAMASLLRDTSAIVAVPNLEPDLHKRILMTRLAMHRELIRSPGNPQVPGLRKIFRDPDFYNNFVPPTEEENDHWHRGKK</sequence>
<evidence type="ECO:0000313" key="1">
    <source>
        <dbReference type="EMBL" id="KAK6540059.1"/>
    </source>
</evidence>
<gene>
    <name evidence="1" type="ORF">TWF694_008889</name>
</gene>
<proteinExistence type="predicted"/>
<keyword evidence="2" id="KW-1185">Reference proteome</keyword>
<organism evidence="1 2">
    <name type="scientific">Orbilia ellipsospora</name>
    <dbReference type="NCBI Taxonomy" id="2528407"/>
    <lineage>
        <taxon>Eukaryota</taxon>
        <taxon>Fungi</taxon>
        <taxon>Dikarya</taxon>
        <taxon>Ascomycota</taxon>
        <taxon>Pezizomycotina</taxon>
        <taxon>Orbiliomycetes</taxon>
        <taxon>Orbiliales</taxon>
        <taxon>Orbiliaceae</taxon>
        <taxon>Orbilia</taxon>
    </lineage>
</organism>
<protein>
    <submittedName>
        <fullName evidence="1">Uncharacterized protein</fullName>
    </submittedName>
</protein>
<accession>A0AAV9XG02</accession>
<comment type="caution">
    <text evidence="1">The sequence shown here is derived from an EMBL/GenBank/DDBJ whole genome shotgun (WGS) entry which is preliminary data.</text>
</comment>